<organism evidence="1 2">
    <name type="scientific">Spirodela intermedia</name>
    <name type="common">Intermediate duckweed</name>
    <dbReference type="NCBI Taxonomy" id="51605"/>
    <lineage>
        <taxon>Eukaryota</taxon>
        <taxon>Viridiplantae</taxon>
        <taxon>Streptophyta</taxon>
        <taxon>Embryophyta</taxon>
        <taxon>Tracheophyta</taxon>
        <taxon>Spermatophyta</taxon>
        <taxon>Magnoliopsida</taxon>
        <taxon>Liliopsida</taxon>
        <taxon>Araceae</taxon>
        <taxon>Lemnoideae</taxon>
        <taxon>Spirodela</taxon>
    </lineage>
</organism>
<sequence length="28" mass="3368">MQITKMGIWHTLKSKLELIILEHEKFSL</sequence>
<dbReference type="AlphaFoldDB" id="A0A7I8KNA3"/>
<gene>
    <name evidence="1" type="ORF">SI8410_07009950</name>
</gene>
<protein>
    <submittedName>
        <fullName evidence="1">Uncharacterized protein</fullName>
    </submittedName>
</protein>
<evidence type="ECO:0000313" key="2">
    <source>
        <dbReference type="Proteomes" id="UP000663760"/>
    </source>
</evidence>
<evidence type="ECO:0000313" key="1">
    <source>
        <dbReference type="EMBL" id="CAA7399280.1"/>
    </source>
</evidence>
<reference evidence="1" key="1">
    <citation type="submission" date="2020-02" db="EMBL/GenBank/DDBJ databases">
        <authorList>
            <person name="Scholz U."/>
            <person name="Mascher M."/>
            <person name="Fiebig A."/>
        </authorList>
    </citation>
    <scope>NUCLEOTIDE SEQUENCE</scope>
</reference>
<accession>A0A7I8KNA3</accession>
<keyword evidence="2" id="KW-1185">Reference proteome</keyword>
<proteinExistence type="predicted"/>
<name>A0A7I8KNA3_SPIIN</name>
<dbReference type="EMBL" id="LR746270">
    <property type="protein sequence ID" value="CAA7399280.1"/>
    <property type="molecule type" value="Genomic_DNA"/>
</dbReference>
<dbReference type="Proteomes" id="UP000663760">
    <property type="component" value="Chromosome 7"/>
</dbReference>